<name>B2W0P9_PYRTR</name>
<protein>
    <submittedName>
        <fullName evidence="2">Uncharacterized protein</fullName>
    </submittedName>
</protein>
<feature type="region of interest" description="Disordered" evidence="1">
    <location>
        <begin position="25"/>
        <end position="45"/>
    </location>
</feature>
<sequence>MKCFLNVFCIRPILRQIIRPQRASRTGFSHEPITPPALPSSYSVATGTAPRAEPSLAHAHSRRLGPAKRLAALWASARRSLGT</sequence>
<dbReference type="HOGENOM" id="CLU_2543713_0_0_1"/>
<evidence type="ECO:0000256" key="1">
    <source>
        <dbReference type="SAM" id="MobiDB-lite"/>
    </source>
</evidence>
<dbReference type="EMBL" id="DS231617">
    <property type="protein sequence ID" value="EDU46872.1"/>
    <property type="molecule type" value="Genomic_DNA"/>
</dbReference>
<dbReference type="Proteomes" id="UP000001471">
    <property type="component" value="Unassembled WGS sequence"/>
</dbReference>
<reference evidence="3" key="1">
    <citation type="journal article" date="2013" name="G3 (Bethesda)">
        <title>Comparative genomics of a plant-pathogenic fungus, Pyrenophora tritici-repentis, reveals transduplication and the impact of repeat elements on pathogenicity and population divergence.</title>
        <authorList>
            <person name="Manning V.A."/>
            <person name="Pandelova I."/>
            <person name="Dhillon B."/>
            <person name="Wilhelm L.J."/>
            <person name="Goodwin S.B."/>
            <person name="Berlin A.M."/>
            <person name="Figueroa M."/>
            <person name="Freitag M."/>
            <person name="Hane J.K."/>
            <person name="Henrissat B."/>
            <person name="Holman W.H."/>
            <person name="Kodira C.D."/>
            <person name="Martin J."/>
            <person name="Oliver R.P."/>
            <person name="Robbertse B."/>
            <person name="Schackwitz W."/>
            <person name="Schwartz D.C."/>
            <person name="Spatafora J.W."/>
            <person name="Turgeon B.G."/>
            <person name="Yandava C."/>
            <person name="Young S."/>
            <person name="Zhou S."/>
            <person name="Zeng Q."/>
            <person name="Grigoriev I.V."/>
            <person name="Ma L.-J."/>
            <person name="Ciuffetti L.M."/>
        </authorList>
    </citation>
    <scope>NUCLEOTIDE SEQUENCE [LARGE SCALE GENOMIC DNA]</scope>
    <source>
        <strain evidence="3">Pt-1C-BFP</strain>
    </source>
</reference>
<proteinExistence type="predicted"/>
<accession>B2W0P9</accession>
<gene>
    <name evidence="2" type="ORF">PTRG_04034</name>
</gene>
<dbReference type="InParanoid" id="B2W0P9"/>
<evidence type="ECO:0000313" key="3">
    <source>
        <dbReference type="Proteomes" id="UP000001471"/>
    </source>
</evidence>
<evidence type="ECO:0000313" key="2">
    <source>
        <dbReference type="EMBL" id="EDU46872.1"/>
    </source>
</evidence>
<dbReference type="AlphaFoldDB" id="B2W0P9"/>
<organism evidence="2 3">
    <name type="scientific">Pyrenophora tritici-repentis (strain Pt-1C-BFP)</name>
    <name type="common">Wheat tan spot fungus</name>
    <name type="synonym">Drechslera tritici-repentis</name>
    <dbReference type="NCBI Taxonomy" id="426418"/>
    <lineage>
        <taxon>Eukaryota</taxon>
        <taxon>Fungi</taxon>
        <taxon>Dikarya</taxon>
        <taxon>Ascomycota</taxon>
        <taxon>Pezizomycotina</taxon>
        <taxon>Dothideomycetes</taxon>
        <taxon>Pleosporomycetidae</taxon>
        <taxon>Pleosporales</taxon>
        <taxon>Pleosporineae</taxon>
        <taxon>Pleosporaceae</taxon>
        <taxon>Pyrenophora</taxon>
    </lineage>
</organism>